<dbReference type="AlphaFoldDB" id="A0A1E3VYV9"/>
<gene>
    <name evidence="1" type="ORF">AUC68_08880</name>
</gene>
<reference evidence="1 2" key="1">
    <citation type="journal article" date="2016" name="Environ. Microbiol.">
        <title>New Methyloceanibacter diversity from North Sea sediments includes methanotroph containing solely the soluble methane monooxygenase.</title>
        <authorList>
            <person name="Vekeman B."/>
            <person name="Kerckhof F.M."/>
            <person name="Cremers G."/>
            <person name="de Vos P."/>
            <person name="Vandamme P."/>
            <person name="Boon N."/>
            <person name="Op den Camp H.J."/>
            <person name="Heylen K."/>
        </authorList>
    </citation>
    <scope>NUCLEOTIDE SEQUENCE [LARGE SCALE GENOMIC DNA]</scope>
    <source>
        <strain evidence="1 2">R-67174</strain>
    </source>
</reference>
<accession>A0A1E3VYV9</accession>
<sequence length="332" mass="36425">MPLRPRVVSLLAILAAAALAIWLEPPSALAGEHFEAVPPWLQRHVGNGDGQISEIVLQRARALYMEKVVEGSAKNPCYFAMDATRPSVASSGRVARRFYIICEHDMSFRAISSGYGNGRRLPGANFANGRRCAKNFSNAEGSKLTTGGGYVTAETRTSFKGYYRSHGKSVALVRPFVQFEGEGDTANARERAIGGHSAVLLRGMCLRKRPDSPYANDKGYVPYGRLLNYSSGRSNGCTSWTPEDSKLIVDMIKEQPTTVYIYPESGDIDAVAKAVKAHQKLSSEGLYWNARCLQEIGTPTFWPKEKLEPIIARYRKARPAPPPRPIPICSSG</sequence>
<comment type="caution">
    <text evidence="1">The sequence shown here is derived from an EMBL/GenBank/DDBJ whole genome shotgun (WGS) entry which is preliminary data.</text>
</comment>
<keyword evidence="2" id="KW-1185">Reference proteome</keyword>
<evidence type="ECO:0000313" key="2">
    <source>
        <dbReference type="Proteomes" id="UP000094501"/>
    </source>
</evidence>
<evidence type="ECO:0000313" key="1">
    <source>
        <dbReference type="EMBL" id="ODR98712.1"/>
    </source>
</evidence>
<name>A0A1E3VYV9_9HYPH</name>
<organism evidence="1 2">
    <name type="scientific">Methyloceanibacter methanicus</name>
    <dbReference type="NCBI Taxonomy" id="1774968"/>
    <lineage>
        <taxon>Bacteria</taxon>
        <taxon>Pseudomonadati</taxon>
        <taxon>Pseudomonadota</taxon>
        <taxon>Alphaproteobacteria</taxon>
        <taxon>Hyphomicrobiales</taxon>
        <taxon>Hyphomicrobiaceae</taxon>
        <taxon>Methyloceanibacter</taxon>
    </lineage>
</organism>
<protein>
    <recommendedName>
        <fullName evidence="3">YkuD domain-containing protein</fullName>
    </recommendedName>
</protein>
<dbReference type="Proteomes" id="UP000094501">
    <property type="component" value="Unassembled WGS sequence"/>
</dbReference>
<proteinExistence type="predicted"/>
<evidence type="ECO:0008006" key="3">
    <source>
        <dbReference type="Google" id="ProtNLM"/>
    </source>
</evidence>
<dbReference type="EMBL" id="LPWG01000013">
    <property type="protein sequence ID" value="ODR98712.1"/>
    <property type="molecule type" value="Genomic_DNA"/>
</dbReference>